<keyword evidence="2" id="KW-1185">Reference proteome</keyword>
<feature type="non-terminal residue" evidence="1">
    <location>
        <position position="93"/>
    </location>
</feature>
<sequence length="93" mass="10424">MRIVLLSTGNDEDFAIVLFEVENMYSVVETTQTKEPHCAYNQTINVLWGKGKDVEYFPARLILCGFKDDCEKEVLDLSFTSESTSTAGCSSNE</sequence>
<dbReference type="Proteomes" id="UP001159428">
    <property type="component" value="Unassembled WGS sequence"/>
</dbReference>
<proteinExistence type="predicted"/>
<organism evidence="1 2">
    <name type="scientific">Pocillopora meandrina</name>
    <dbReference type="NCBI Taxonomy" id="46732"/>
    <lineage>
        <taxon>Eukaryota</taxon>
        <taxon>Metazoa</taxon>
        <taxon>Cnidaria</taxon>
        <taxon>Anthozoa</taxon>
        <taxon>Hexacorallia</taxon>
        <taxon>Scleractinia</taxon>
        <taxon>Astrocoeniina</taxon>
        <taxon>Pocilloporidae</taxon>
        <taxon>Pocillopora</taxon>
    </lineage>
</organism>
<evidence type="ECO:0000313" key="2">
    <source>
        <dbReference type="Proteomes" id="UP001159428"/>
    </source>
</evidence>
<dbReference type="EMBL" id="CALNXJ010000063">
    <property type="protein sequence ID" value="CAH3157178.1"/>
    <property type="molecule type" value="Genomic_DNA"/>
</dbReference>
<protein>
    <submittedName>
        <fullName evidence="1">Uncharacterized protein</fullName>
    </submittedName>
</protein>
<comment type="caution">
    <text evidence="1">The sequence shown here is derived from an EMBL/GenBank/DDBJ whole genome shotgun (WGS) entry which is preliminary data.</text>
</comment>
<name>A0AAU9XTF0_9CNID</name>
<accession>A0AAU9XTF0</accession>
<gene>
    <name evidence="1" type="ORF">PMEA_00029887</name>
</gene>
<evidence type="ECO:0000313" key="1">
    <source>
        <dbReference type="EMBL" id="CAH3157178.1"/>
    </source>
</evidence>
<dbReference type="AlphaFoldDB" id="A0AAU9XTF0"/>
<reference evidence="1 2" key="1">
    <citation type="submission" date="2022-05" db="EMBL/GenBank/DDBJ databases">
        <authorList>
            <consortium name="Genoscope - CEA"/>
            <person name="William W."/>
        </authorList>
    </citation>
    <scope>NUCLEOTIDE SEQUENCE [LARGE SCALE GENOMIC DNA]</scope>
</reference>